<dbReference type="PANTHER" id="PTHR30250:SF10">
    <property type="entry name" value="LIPOPOLYSACCHARIDE BIOSYNTHESIS PROTEIN WZXC"/>
    <property type="match status" value="1"/>
</dbReference>
<proteinExistence type="inferred from homology"/>
<feature type="transmembrane region" description="Helical" evidence="7">
    <location>
        <begin position="444"/>
        <end position="463"/>
    </location>
</feature>
<dbReference type="RefSeq" id="WP_347606846.1">
    <property type="nucleotide sequence ID" value="NZ_JBDPZC010000001.1"/>
</dbReference>
<feature type="transmembrane region" description="Helical" evidence="7">
    <location>
        <begin position="330"/>
        <end position="355"/>
    </location>
</feature>
<feature type="transmembrane region" description="Helical" evidence="7">
    <location>
        <begin position="419"/>
        <end position="438"/>
    </location>
</feature>
<gene>
    <name evidence="8" type="ORF">ABDJ40_05015</name>
</gene>
<dbReference type="Proteomes" id="UP001462640">
    <property type="component" value="Unassembled WGS sequence"/>
</dbReference>
<evidence type="ECO:0000256" key="4">
    <source>
        <dbReference type="ARBA" id="ARBA00022692"/>
    </source>
</evidence>
<reference evidence="8 9" key="1">
    <citation type="submission" date="2024-05" db="EMBL/GenBank/DDBJ databases">
        <title>Roseateles sp. 2.12 16S ribosomal RNA gene Genome sequencing and assembly.</title>
        <authorList>
            <person name="Woo H."/>
        </authorList>
    </citation>
    <scope>NUCLEOTIDE SEQUENCE [LARGE SCALE GENOMIC DNA]</scope>
    <source>
        <strain evidence="8 9">2.12</strain>
    </source>
</reference>
<organism evidence="8 9">
    <name type="scientific">Roseateles flavus</name>
    <dbReference type="NCBI Taxonomy" id="3149041"/>
    <lineage>
        <taxon>Bacteria</taxon>
        <taxon>Pseudomonadati</taxon>
        <taxon>Pseudomonadota</taxon>
        <taxon>Betaproteobacteria</taxon>
        <taxon>Burkholderiales</taxon>
        <taxon>Sphaerotilaceae</taxon>
        <taxon>Roseateles</taxon>
    </lineage>
</organism>
<evidence type="ECO:0000256" key="6">
    <source>
        <dbReference type="ARBA" id="ARBA00023136"/>
    </source>
</evidence>
<dbReference type="PANTHER" id="PTHR30250">
    <property type="entry name" value="PST FAMILY PREDICTED COLANIC ACID TRANSPORTER"/>
    <property type="match status" value="1"/>
</dbReference>
<feature type="transmembrane region" description="Helical" evidence="7">
    <location>
        <begin position="388"/>
        <end position="407"/>
    </location>
</feature>
<feature type="transmembrane region" description="Helical" evidence="7">
    <location>
        <begin position="179"/>
        <end position="200"/>
    </location>
</feature>
<comment type="caution">
    <text evidence="8">The sequence shown here is derived from an EMBL/GenBank/DDBJ whole genome shotgun (WGS) entry which is preliminary data.</text>
</comment>
<dbReference type="EMBL" id="JBDPZC010000001">
    <property type="protein sequence ID" value="MEO3712127.1"/>
    <property type="molecule type" value="Genomic_DNA"/>
</dbReference>
<evidence type="ECO:0000313" key="9">
    <source>
        <dbReference type="Proteomes" id="UP001462640"/>
    </source>
</evidence>
<keyword evidence="4 7" id="KW-0812">Transmembrane</keyword>
<feature type="transmembrane region" description="Helical" evidence="7">
    <location>
        <begin position="20"/>
        <end position="40"/>
    </location>
</feature>
<protein>
    <submittedName>
        <fullName evidence="8">Oligosaccharide flippase family protein</fullName>
    </submittedName>
</protein>
<comment type="subcellular location">
    <subcellularLocation>
        <location evidence="1">Cell membrane</location>
        <topology evidence="1">Multi-pass membrane protein</topology>
    </subcellularLocation>
</comment>
<keyword evidence="5 7" id="KW-1133">Transmembrane helix</keyword>
<sequence length="503" mass="53627">MKPAPMQEGELGRRAARALWWSYGGAALRALATLLVQLLLARLLGPEAFGQAAAAFIVLALGWMLAEGGFGAALIQKPVLSEADVSHALGWVLLLSGTAGLGVMLSAPWLARWLGSGALAPLLVAAGALIPVQALSNIPVSLMRRDLDAKRAQLIYLGGYVFAYALVGLPLAWWGAGAWTLVIAFGLHSLVNMVGSYAVVRHTLRPRLAGDPALRRFGLQVVGTSVANWALENLDRVLVNRLWGAAALGQYSAAFTLSRSPAAFLVGSLQNVAFAAASRVQDDLQRLGRSYLATVNLLALLSWPAFALMACHADTLVHLLYGTRWQGTEPLFAAFCAGLPFFVLMAVSGPLLWALDAVRQDLTVQLAGGLLLFAGFLCFRAYPLKHVVWLVPVVYLLRALWFQRLLGRRLQLQTGAMMQALRGGLLLVLMAAVLSLGLRSWMTALPAMGASAALSLVLALAMLRQWPALLLGPALMEAMQAGAPASAASRRLCAFIGLESRES</sequence>
<comment type="similarity">
    <text evidence="2">Belongs to the polysaccharide synthase family.</text>
</comment>
<feature type="transmembrane region" description="Helical" evidence="7">
    <location>
        <begin position="154"/>
        <end position="173"/>
    </location>
</feature>
<dbReference type="Pfam" id="PF13440">
    <property type="entry name" value="Polysacc_synt_3"/>
    <property type="match status" value="1"/>
</dbReference>
<dbReference type="InterPro" id="IPR050833">
    <property type="entry name" value="Poly_Biosynth_Transport"/>
</dbReference>
<accession>A0ABV0GAQ5</accession>
<feature type="transmembrane region" description="Helical" evidence="7">
    <location>
        <begin position="291"/>
        <end position="310"/>
    </location>
</feature>
<evidence type="ECO:0000256" key="1">
    <source>
        <dbReference type="ARBA" id="ARBA00004651"/>
    </source>
</evidence>
<evidence type="ECO:0000313" key="8">
    <source>
        <dbReference type="EMBL" id="MEO3712127.1"/>
    </source>
</evidence>
<feature type="transmembrane region" description="Helical" evidence="7">
    <location>
        <begin position="88"/>
        <end position="110"/>
    </location>
</feature>
<evidence type="ECO:0000256" key="3">
    <source>
        <dbReference type="ARBA" id="ARBA00022475"/>
    </source>
</evidence>
<keyword evidence="9" id="KW-1185">Reference proteome</keyword>
<keyword evidence="3" id="KW-1003">Cell membrane</keyword>
<evidence type="ECO:0000256" key="2">
    <source>
        <dbReference type="ARBA" id="ARBA00007430"/>
    </source>
</evidence>
<feature type="transmembrane region" description="Helical" evidence="7">
    <location>
        <begin position="52"/>
        <end position="76"/>
    </location>
</feature>
<evidence type="ECO:0000256" key="5">
    <source>
        <dbReference type="ARBA" id="ARBA00022989"/>
    </source>
</evidence>
<feature type="transmembrane region" description="Helical" evidence="7">
    <location>
        <begin position="122"/>
        <end position="142"/>
    </location>
</feature>
<evidence type="ECO:0000256" key="7">
    <source>
        <dbReference type="SAM" id="Phobius"/>
    </source>
</evidence>
<name>A0ABV0GAQ5_9BURK</name>
<keyword evidence="6 7" id="KW-0472">Membrane</keyword>
<feature type="transmembrane region" description="Helical" evidence="7">
    <location>
        <begin position="362"/>
        <end position="382"/>
    </location>
</feature>